<dbReference type="Proteomes" id="UP000821845">
    <property type="component" value="Chromosome 7"/>
</dbReference>
<protein>
    <submittedName>
        <fullName evidence="1">Uncharacterized protein</fullName>
    </submittedName>
</protein>
<sequence>MGACSAVGCSNSQKKGFALYCFPQGDKNRARRRVWEARTKRDKWKANDNSRLCEVSSSPANPPAKSILMAASDQEWQLQRVDSNPVSSPADSVLEGASHEEWQPQHVCSSPAGSPADSVLMVASDQDWPSNQKIADLQRKIKRLQKKNRDLVEENAGIKEGIKRVFSEDQMRALARKKNNGCPWSAETIKKALRLHFACGSTGYNMLISQDAVLEAGAV</sequence>
<organism evidence="1 2">
    <name type="scientific">Hyalomma asiaticum</name>
    <name type="common">Tick</name>
    <dbReference type="NCBI Taxonomy" id="266040"/>
    <lineage>
        <taxon>Eukaryota</taxon>
        <taxon>Metazoa</taxon>
        <taxon>Ecdysozoa</taxon>
        <taxon>Arthropoda</taxon>
        <taxon>Chelicerata</taxon>
        <taxon>Arachnida</taxon>
        <taxon>Acari</taxon>
        <taxon>Parasitiformes</taxon>
        <taxon>Ixodida</taxon>
        <taxon>Ixodoidea</taxon>
        <taxon>Ixodidae</taxon>
        <taxon>Hyalomminae</taxon>
        <taxon>Hyalomma</taxon>
    </lineage>
</organism>
<proteinExistence type="predicted"/>
<keyword evidence="2" id="KW-1185">Reference proteome</keyword>
<comment type="caution">
    <text evidence="1">The sequence shown here is derived from an EMBL/GenBank/DDBJ whole genome shotgun (WGS) entry which is preliminary data.</text>
</comment>
<dbReference type="EMBL" id="CM023487">
    <property type="protein sequence ID" value="KAH6925934.1"/>
    <property type="molecule type" value="Genomic_DNA"/>
</dbReference>
<accession>A0ACB7RVS9</accession>
<name>A0ACB7RVS9_HYAAI</name>
<evidence type="ECO:0000313" key="2">
    <source>
        <dbReference type="Proteomes" id="UP000821845"/>
    </source>
</evidence>
<reference evidence="1" key="1">
    <citation type="submission" date="2020-05" db="EMBL/GenBank/DDBJ databases">
        <title>Large-scale comparative analyses of tick genomes elucidate their genetic diversity and vector capacities.</title>
        <authorList>
            <person name="Jia N."/>
            <person name="Wang J."/>
            <person name="Shi W."/>
            <person name="Du L."/>
            <person name="Sun Y."/>
            <person name="Zhan W."/>
            <person name="Jiang J."/>
            <person name="Wang Q."/>
            <person name="Zhang B."/>
            <person name="Ji P."/>
            <person name="Sakyi L.B."/>
            <person name="Cui X."/>
            <person name="Yuan T."/>
            <person name="Jiang B."/>
            <person name="Yang W."/>
            <person name="Lam T.T.-Y."/>
            <person name="Chang Q."/>
            <person name="Ding S."/>
            <person name="Wang X."/>
            <person name="Zhu J."/>
            <person name="Ruan X."/>
            <person name="Zhao L."/>
            <person name="Wei J."/>
            <person name="Que T."/>
            <person name="Du C."/>
            <person name="Cheng J."/>
            <person name="Dai P."/>
            <person name="Han X."/>
            <person name="Huang E."/>
            <person name="Gao Y."/>
            <person name="Liu J."/>
            <person name="Shao H."/>
            <person name="Ye R."/>
            <person name="Li L."/>
            <person name="Wei W."/>
            <person name="Wang X."/>
            <person name="Wang C."/>
            <person name="Yang T."/>
            <person name="Huo Q."/>
            <person name="Li W."/>
            <person name="Guo W."/>
            <person name="Chen H."/>
            <person name="Zhou L."/>
            <person name="Ni X."/>
            <person name="Tian J."/>
            <person name="Zhou Y."/>
            <person name="Sheng Y."/>
            <person name="Liu T."/>
            <person name="Pan Y."/>
            <person name="Xia L."/>
            <person name="Li J."/>
            <person name="Zhao F."/>
            <person name="Cao W."/>
        </authorList>
    </citation>
    <scope>NUCLEOTIDE SEQUENCE</scope>
    <source>
        <strain evidence="1">Hyas-2018</strain>
    </source>
</reference>
<evidence type="ECO:0000313" key="1">
    <source>
        <dbReference type="EMBL" id="KAH6925934.1"/>
    </source>
</evidence>
<gene>
    <name evidence="1" type="ORF">HPB50_012300</name>
</gene>